<evidence type="ECO:0000313" key="3">
    <source>
        <dbReference type="EnsemblMetazoa" id="ASIC007204-PA"/>
    </source>
</evidence>
<evidence type="ECO:0000256" key="1">
    <source>
        <dbReference type="SAM" id="MobiDB-lite"/>
    </source>
</evidence>
<feature type="region of interest" description="Disordered" evidence="1">
    <location>
        <begin position="140"/>
        <end position="163"/>
    </location>
</feature>
<accession>A0A084VPE0</accession>
<dbReference type="EnsemblMetazoa" id="ASIC007204-RA">
    <property type="protein sequence ID" value="ASIC007204-PA"/>
    <property type="gene ID" value="ASIC007204"/>
</dbReference>
<dbReference type="EMBL" id="KE524999">
    <property type="protein sequence ID" value="KFB39834.1"/>
    <property type="molecule type" value="Genomic_DNA"/>
</dbReference>
<organism evidence="2">
    <name type="scientific">Anopheles sinensis</name>
    <name type="common">Mosquito</name>
    <dbReference type="NCBI Taxonomy" id="74873"/>
    <lineage>
        <taxon>Eukaryota</taxon>
        <taxon>Metazoa</taxon>
        <taxon>Ecdysozoa</taxon>
        <taxon>Arthropoda</taxon>
        <taxon>Hexapoda</taxon>
        <taxon>Insecta</taxon>
        <taxon>Pterygota</taxon>
        <taxon>Neoptera</taxon>
        <taxon>Endopterygota</taxon>
        <taxon>Diptera</taxon>
        <taxon>Nematocera</taxon>
        <taxon>Culicoidea</taxon>
        <taxon>Culicidae</taxon>
        <taxon>Anophelinae</taxon>
        <taxon>Anopheles</taxon>
    </lineage>
</organism>
<dbReference type="EMBL" id="ATLV01015000">
    <property type="status" value="NOT_ANNOTATED_CDS"/>
    <property type="molecule type" value="Genomic_DNA"/>
</dbReference>
<dbReference type="Proteomes" id="UP000030765">
    <property type="component" value="Unassembled WGS sequence"/>
</dbReference>
<evidence type="ECO:0000313" key="4">
    <source>
        <dbReference type="Proteomes" id="UP000030765"/>
    </source>
</evidence>
<dbReference type="VEuPathDB" id="VectorBase:ASIC007204"/>
<keyword evidence="4" id="KW-1185">Reference proteome</keyword>
<protein>
    <submittedName>
        <fullName evidence="2 3">Uncharacterized protein</fullName>
    </submittedName>
</protein>
<proteinExistence type="predicted"/>
<reference evidence="3" key="2">
    <citation type="submission" date="2020-05" db="UniProtKB">
        <authorList>
            <consortium name="EnsemblMetazoa"/>
        </authorList>
    </citation>
    <scope>IDENTIFICATION</scope>
</reference>
<name>A0A084VPE0_ANOSI</name>
<dbReference type="AlphaFoldDB" id="A0A084VPE0"/>
<feature type="region of interest" description="Disordered" evidence="1">
    <location>
        <begin position="82"/>
        <end position="106"/>
    </location>
</feature>
<reference evidence="2 4" key="1">
    <citation type="journal article" date="2014" name="BMC Genomics">
        <title>Genome sequence of Anopheles sinensis provides insight into genetics basis of mosquito competence for malaria parasites.</title>
        <authorList>
            <person name="Zhou D."/>
            <person name="Zhang D."/>
            <person name="Ding G."/>
            <person name="Shi L."/>
            <person name="Hou Q."/>
            <person name="Ye Y."/>
            <person name="Xu Y."/>
            <person name="Zhou H."/>
            <person name="Xiong C."/>
            <person name="Li S."/>
            <person name="Yu J."/>
            <person name="Hong S."/>
            <person name="Yu X."/>
            <person name="Zou P."/>
            <person name="Chen C."/>
            <person name="Chang X."/>
            <person name="Wang W."/>
            <person name="Lv Y."/>
            <person name="Sun Y."/>
            <person name="Ma L."/>
            <person name="Shen B."/>
            <person name="Zhu C."/>
        </authorList>
    </citation>
    <scope>NUCLEOTIDE SEQUENCE [LARGE SCALE GENOMIC DNA]</scope>
</reference>
<gene>
    <name evidence="2" type="ORF">ZHAS_00007204</name>
</gene>
<sequence length="163" mass="17294">MAARSVQERAFHDYFPPLLPPPTPPTLLKGGSINGRNKAPYGGAMKNLPKDPTPSAGNCQPMRGIGGVVPGVCVCVHERERKNQLQRPDAANNPGQKAPIGVETDPRSVTKESRFCAACCPVPRNVWLCKSKHGLANEAVEKSDPSIHPSIGPSDPVANRGCG</sequence>
<evidence type="ECO:0000313" key="2">
    <source>
        <dbReference type="EMBL" id="KFB39834.1"/>
    </source>
</evidence>